<reference evidence="1" key="1">
    <citation type="submission" date="2019-08" db="EMBL/GenBank/DDBJ databases">
        <authorList>
            <person name="Kucharzyk K."/>
            <person name="Murdoch R.W."/>
            <person name="Higgins S."/>
            <person name="Loffler F."/>
        </authorList>
    </citation>
    <scope>NUCLEOTIDE SEQUENCE</scope>
</reference>
<dbReference type="AlphaFoldDB" id="A0A645IB11"/>
<dbReference type="EMBL" id="VSSQ01103845">
    <property type="protein sequence ID" value="MPN44603.1"/>
    <property type="molecule type" value="Genomic_DNA"/>
</dbReference>
<proteinExistence type="predicted"/>
<name>A0A645IB11_9ZZZZ</name>
<accession>A0A645IB11</accession>
<sequence length="75" mass="8219">MQREENHEGRIELQRTGQEACCRLRTVLRGVLPLHRHDGRPGTADGAGKAFSAPGGGDALLRMPFGEERTILPDL</sequence>
<comment type="caution">
    <text evidence="1">The sequence shown here is derived from an EMBL/GenBank/DDBJ whole genome shotgun (WGS) entry which is preliminary data.</text>
</comment>
<gene>
    <name evidence="1" type="ORF">SDC9_192168</name>
</gene>
<organism evidence="1">
    <name type="scientific">bioreactor metagenome</name>
    <dbReference type="NCBI Taxonomy" id="1076179"/>
    <lineage>
        <taxon>unclassified sequences</taxon>
        <taxon>metagenomes</taxon>
        <taxon>ecological metagenomes</taxon>
    </lineage>
</organism>
<evidence type="ECO:0000313" key="1">
    <source>
        <dbReference type="EMBL" id="MPN44603.1"/>
    </source>
</evidence>
<protein>
    <submittedName>
        <fullName evidence="1">Uncharacterized protein</fullName>
    </submittedName>
</protein>